<protein>
    <submittedName>
        <fullName evidence="1">Uncharacterized protein</fullName>
    </submittedName>
</protein>
<evidence type="ECO:0000313" key="1">
    <source>
        <dbReference type="EMBL" id="KAG1782090.1"/>
    </source>
</evidence>
<keyword evidence="2" id="KW-1185">Reference proteome</keyword>
<dbReference type="AlphaFoldDB" id="A0A9P7A5H0"/>
<evidence type="ECO:0000313" key="2">
    <source>
        <dbReference type="Proteomes" id="UP000714275"/>
    </source>
</evidence>
<comment type="caution">
    <text evidence="1">The sequence shown here is derived from an EMBL/GenBank/DDBJ whole genome shotgun (WGS) entry which is preliminary data.</text>
</comment>
<accession>A0A9P7A5H0</accession>
<name>A0A9P7A5H0_9AGAM</name>
<dbReference type="Proteomes" id="UP000714275">
    <property type="component" value="Unassembled WGS sequence"/>
</dbReference>
<gene>
    <name evidence="1" type="ORF">EV702DRAFT_1192749</name>
</gene>
<dbReference type="EMBL" id="JABBWD010000004">
    <property type="protein sequence ID" value="KAG1782090.1"/>
    <property type="molecule type" value="Genomic_DNA"/>
</dbReference>
<proteinExistence type="predicted"/>
<reference evidence="1" key="1">
    <citation type="journal article" date="2020" name="New Phytol.">
        <title>Comparative genomics reveals dynamic genome evolution in host specialist ectomycorrhizal fungi.</title>
        <authorList>
            <person name="Lofgren L.A."/>
            <person name="Nguyen N.H."/>
            <person name="Vilgalys R."/>
            <person name="Ruytinx J."/>
            <person name="Liao H.L."/>
            <person name="Branco S."/>
            <person name="Kuo A."/>
            <person name="LaButti K."/>
            <person name="Lipzen A."/>
            <person name="Andreopoulos W."/>
            <person name="Pangilinan J."/>
            <person name="Riley R."/>
            <person name="Hundley H."/>
            <person name="Na H."/>
            <person name="Barry K."/>
            <person name="Grigoriev I.V."/>
            <person name="Stajich J.E."/>
            <person name="Kennedy P.G."/>
        </authorList>
    </citation>
    <scope>NUCLEOTIDE SEQUENCE</scope>
    <source>
        <strain evidence="1">DOB743</strain>
    </source>
</reference>
<organism evidence="1 2">
    <name type="scientific">Suillus placidus</name>
    <dbReference type="NCBI Taxonomy" id="48579"/>
    <lineage>
        <taxon>Eukaryota</taxon>
        <taxon>Fungi</taxon>
        <taxon>Dikarya</taxon>
        <taxon>Basidiomycota</taxon>
        <taxon>Agaricomycotina</taxon>
        <taxon>Agaricomycetes</taxon>
        <taxon>Agaricomycetidae</taxon>
        <taxon>Boletales</taxon>
        <taxon>Suillineae</taxon>
        <taxon>Suillaceae</taxon>
        <taxon>Suillus</taxon>
    </lineage>
</organism>
<sequence length="124" mass="12814">MVSVNFDTSLSDVPVTQQLPSPDLLPFPPLFAFVSPAIFPRACLAVLDGTGVVCGVFGVTSAPKIMPGLKVAGGATLMTAVETHAYTGTSSQYLPIPCCIPALVLRTSLAHSRAIAVGQASRML</sequence>